<evidence type="ECO:0000313" key="3">
    <source>
        <dbReference type="Proteomes" id="UP000293671"/>
    </source>
</evidence>
<dbReference type="OrthoDB" id="465094at2"/>
<dbReference type="EMBL" id="SHKP01000004">
    <property type="protein sequence ID" value="RZU02461.1"/>
    <property type="molecule type" value="Genomic_DNA"/>
</dbReference>
<sequence>MYESKKQPPLSHAGFARRLLVHVLLAAGLVLVSLGIGMLGYMHFEQLSLIDAFLNAAMLLGGMGPVNALTTPGGKLFAGLYALYAGLVFVAATALVFTPIAHRVLHQYHWDSKL</sequence>
<protein>
    <recommendedName>
        <fullName evidence="4">Two pore domain potassium channel family protein</fullName>
    </recommendedName>
</protein>
<accession>A0A4Q7VZY1</accession>
<reference evidence="2 3" key="1">
    <citation type="submission" date="2019-02" db="EMBL/GenBank/DDBJ databases">
        <title>Genomic Encyclopedia of Type Strains, Phase IV (KMG-IV): sequencing the most valuable type-strain genomes for metagenomic binning, comparative biology and taxonomic classification.</title>
        <authorList>
            <person name="Goeker M."/>
        </authorList>
    </citation>
    <scope>NUCLEOTIDE SEQUENCE [LARGE SCALE GENOMIC DNA]</scope>
    <source>
        <strain evidence="2 3">DSM 19570</strain>
    </source>
</reference>
<keyword evidence="1" id="KW-0812">Transmembrane</keyword>
<feature type="transmembrane region" description="Helical" evidence="1">
    <location>
        <begin position="52"/>
        <end position="70"/>
    </location>
</feature>
<dbReference type="SUPFAM" id="SSF81324">
    <property type="entry name" value="Voltage-gated potassium channels"/>
    <property type="match status" value="1"/>
</dbReference>
<name>A0A4Q7VZY1_9BURK</name>
<evidence type="ECO:0000256" key="1">
    <source>
        <dbReference type="SAM" id="Phobius"/>
    </source>
</evidence>
<gene>
    <name evidence="2" type="ORF">EV670_0485</name>
</gene>
<dbReference type="AlphaFoldDB" id="A0A4Q7VZY1"/>
<feature type="transmembrane region" description="Helical" evidence="1">
    <location>
        <begin position="20"/>
        <end position="40"/>
    </location>
</feature>
<evidence type="ECO:0000313" key="2">
    <source>
        <dbReference type="EMBL" id="RZU02461.1"/>
    </source>
</evidence>
<feature type="transmembrane region" description="Helical" evidence="1">
    <location>
        <begin position="76"/>
        <end position="97"/>
    </location>
</feature>
<proteinExistence type="predicted"/>
<evidence type="ECO:0008006" key="4">
    <source>
        <dbReference type="Google" id="ProtNLM"/>
    </source>
</evidence>
<organism evidence="2 3">
    <name type="scientific">Rivibacter subsaxonicus</name>
    <dbReference type="NCBI Taxonomy" id="457575"/>
    <lineage>
        <taxon>Bacteria</taxon>
        <taxon>Pseudomonadati</taxon>
        <taxon>Pseudomonadota</taxon>
        <taxon>Betaproteobacteria</taxon>
        <taxon>Burkholderiales</taxon>
        <taxon>Rivibacter</taxon>
    </lineage>
</organism>
<keyword evidence="1" id="KW-0472">Membrane</keyword>
<keyword evidence="3" id="KW-1185">Reference proteome</keyword>
<comment type="caution">
    <text evidence="2">The sequence shown here is derived from an EMBL/GenBank/DDBJ whole genome shotgun (WGS) entry which is preliminary data.</text>
</comment>
<keyword evidence="1" id="KW-1133">Transmembrane helix</keyword>
<dbReference type="RefSeq" id="WP_130430219.1">
    <property type="nucleotide sequence ID" value="NZ_SHKP01000004.1"/>
</dbReference>
<dbReference type="Proteomes" id="UP000293671">
    <property type="component" value="Unassembled WGS sequence"/>
</dbReference>